<protein>
    <submittedName>
        <fullName evidence="3">Thioesterase II family protein</fullName>
    </submittedName>
</protein>
<dbReference type="PANTHER" id="PTHR11487:SF0">
    <property type="entry name" value="S-ACYL FATTY ACID SYNTHASE THIOESTERASE, MEDIUM CHAIN"/>
    <property type="match status" value="1"/>
</dbReference>
<feature type="domain" description="Thioesterase" evidence="2">
    <location>
        <begin position="4"/>
        <end position="204"/>
    </location>
</feature>
<name>A0AB39NZL3_9ACTN</name>
<organism evidence="3">
    <name type="scientific">Streptomyces sp. R21</name>
    <dbReference type="NCBI Taxonomy" id="3238627"/>
    <lineage>
        <taxon>Bacteria</taxon>
        <taxon>Bacillati</taxon>
        <taxon>Actinomycetota</taxon>
        <taxon>Actinomycetes</taxon>
        <taxon>Kitasatosporales</taxon>
        <taxon>Streptomycetaceae</taxon>
        <taxon>Streptomyces</taxon>
    </lineage>
</organism>
<evidence type="ECO:0000313" key="3">
    <source>
        <dbReference type="EMBL" id="XDQ24073.1"/>
    </source>
</evidence>
<dbReference type="InterPro" id="IPR029058">
    <property type="entry name" value="AB_hydrolase_fold"/>
</dbReference>
<dbReference type="GO" id="GO:0008610">
    <property type="term" value="P:lipid biosynthetic process"/>
    <property type="evidence" value="ECO:0007669"/>
    <property type="project" value="TreeGrafter"/>
</dbReference>
<dbReference type="Gene3D" id="3.40.50.1820">
    <property type="entry name" value="alpha/beta hydrolase"/>
    <property type="match status" value="1"/>
</dbReference>
<evidence type="ECO:0000259" key="2">
    <source>
        <dbReference type="Pfam" id="PF00975"/>
    </source>
</evidence>
<dbReference type="EMBL" id="CP163435">
    <property type="protein sequence ID" value="XDQ24073.1"/>
    <property type="molecule type" value="Genomic_DNA"/>
</dbReference>
<dbReference type="Pfam" id="PF00975">
    <property type="entry name" value="Thioesterase"/>
    <property type="match status" value="1"/>
</dbReference>
<accession>A0AB39NZL3</accession>
<proteinExistence type="inferred from homology"/>
<dbReference type="SUPFAM" id="SSF53474">
    <property type="entry name" value="alpha/beta-Hydrolases"/>
    <property type="match status" value="1"/>
</dbReference>
<sequence>MAFIPPSCCGAGYFHRLRRALGGRIDVRAVELPGHGRRYDETPLTRAEPAVAEVIDQLGGRVDAIYGESLGAYIGLAVAATARQDPPPLLFAASNSPPSTRQRINAEEIRSIDSAVALLTSMGGEIPAEIVRDPELADRFFPMIRGDLHLSQSLIDATRAMTTAGGIQVLAGADDTASVHLASWAAHTTGRFGLTVLPGGHLLSAGDASGVADVILNLLKEDLDGDSRRTGSLDRP</sequence>
<dbReference type="InterPro" id="IPR012223">
    <property type="entry name" value="TEII"/>
</dbReference>
<comment type="similarity">
    <text evidence="1">Belongs to the thioesterase family.</text>
</comment>
<dbReference type="InterPro" id="IPR001031">
    <property type="entry name" value="Thioesterase"/>
</dbReference>
<dbReference type="AlphaFoldDB" id="A0AB39NZL3"/>
<evidence type="ECO:0000256" key="1">
    <source>
        <dbReference type="ARBA" id="ARBA00007169"/>
    </source>
</evidence>
<gene>
    <name evidence="3" type="ORF">AB5J56_04865</name>
</gene>
<dbReference type="PANTHER" id="PTHR11487">
    <property type="entry name" value="THIOESTERASE"/>
    <property type="match status" value="1"/>
</dbReference>
<dbReference type="RefSeq" id="WP_369230392.1">
    <property type="nucleotide sequence ID" value="NZ_CP163435.1"/>
</dbReference>
<reference evidence="3" key="1">
    <citation type="submission" date="2024-07" db="EMBL/GenBank/DDBJ databases">
        <authorList>
            <person name="Yu S.T."/>
        </authorList>
    </citation>
    <scope>NUCLEOTIDE SEQUENCE</scope>
    <source>
        <strain evidence="3">R21</strain>
    </source>
</reference>